<evidence type="ECO:0000313" key="6">
    <source>
        <dbReference type="EMBL" id="OXA63012.1"/>
    </source>
</evidence>
<dbReference type="GO" id="GO:0015020">
    <property type="term" value="F:glucuronosyltransferase activity"/>
    <property type="evidence" value="ECO:0007669"/>
    <property type="project" value="UniProtKB-EC"/>
</dbReference>
<dbReference type="AlphaFoldDB" id="A0A226EZL4"/>
<dbReference type="EC" id="2.4.1.17" evidence="5"/>
<dbReference type="CDD" id="cd03784">
    <property type="entry name" value="GT1_Gtf-like"/>
    <property type="match status" value="1"/>
</dbReference>
<dbReference type="PROSITE" id="PS00375">
    <property type="entry name" value="UDPGT"/>
    <property type="match status" value="1"/>
</dbReference>
<keyword evidence="5" id="KW-0812">Transmembrane</keyword>
<evidence type="ECO:0000313" key="7">
    <source>
        <dbReference type="Proteomes" id="UP000198287"/>
    </source>
</evidence>
<sequence length="523" mass="59459">MALIFGFISFYVFVIFQKNVNGANILFLHSYASYSHRISMMPLANALISRGHNVTYIAPMSAETPNPKMLDIIPETFKTFVDNSLNAQFDVTVRIAKETPNLFTMFDQLFAQSCEVLLTSLEFQAWLKTSPKIDLVVADLVPDCGVGIAYKLNAKIILYNTVAFYGKMVELFKVPDEALTTYCDQPYKPAMSFFEKIKSTLLPLGWAYYEHKNVPYLESVLREGLNITKLPSIYELYQNISLIFLTGNYVTEQPRSLPPMFVSVPGLHLKRNRDPLPVAIEQFINSDADTNEGFIYISLGTLVVAPNLPIHTQNVFMNTIRKFPKIKFLWRWGGAFPTNLPKNLYMAQWFPQQSILSHAKIRAFITQGGRPSLQEAIFHGVPLVALPILGDQDFNAMRLEEIGVAIALEISEITEHQLQSAVSRVLHGSFKTNVKKMSTIFKDLPMKPIDTAVWWTEYVLRHDDMSLLKPMGRNLTWYERRNLDVWLTLFLAGVFTVFCIIALLISTCKFVQSCITTSKLKTL</sequence>
<dbReference type="EMBL" id="LNIX01000001">
    <property type="protein sequence ID" value="OXA63012.1"/>
    <property type="molecule type" value="Genomic_DNA"/>
</dbReference>
<evidence type="ECO:0000256" key="4">
    <source>
        <dbReference type="RuleBase" id="RU003718"/>
    </source>
</evidence>
<feature type="transmembrane region" description="Helical" evidence="5">
    <location>
        <begin position="485"/>
        <end position="505"/>
    </location>
</feature>
<evidence type="ECO:0000256" key="2">
    <source>
        <dbReference type="ARBA" id="ARBA00022676"/>
    </source>
</evidence>
<evidence type="ECO:0000256" key="1">
    <source>
        <dbReference type="ARBA" id="ARBA00009995"/>
    </source>
</evidence>
<gene>
    <name evidence="6" type="ORF">Fcan01_01891</name>
</gene>
<keyword evidence="5" id="KW-0472">Membrane</keyword>
<comment type="caution">
    <text evidence="6">The sequence shown here is derived from an EMBL/GenBank/DDBJ whole genome shotgun (WGS) entry which is preliminary data.</text>
</comment>
<proteinExistence type="inferred from homology"/>
<dbReference type="SUPFAM" id="SSF53756">
    <property type="entry name" value="UDP-Glycosyltransferase/glycogen phosphorylase"/>
    <property type="match status" value="1"/>
</dbReference>
<keyword evidence="3 4" id="KW-0808">Transferase</keyword>
<keyword evidence="5" id="KW-1133">Transmembrane helix</keyword>
<evidence type="ECO:0000256" key="5">
    <source>
        <dbReference type="RuleBase" id="RU362059"/>
    </source>
</evidence>
<dbReference type="Pfam" id="PF00201">
    <property type="entry name" value="UDPGT"/>
    <property type="match status" value="1"/>
</dbReference>
<reference evidence="6 7" key="1">
    <citation type="submission" date="2015-12" db="EMBL/GenBank/DDBJ databases">
        <title>The genome of Folsomia candida.</title>
        <authorList>
            <person name="Faddeeva A."/>
            <person name="Derks M.F."/>
            <person name="Anvar Y."/>
            <person name="Smit S."/>
            <person name="Van Straalen N."/>
            <person name="Roelofs D."/>
        </authorList>
    </citation>
    <scope>NUCLEOTIDE SEQUENCE [LARGE SCALE GENOMIC DNA]</scope>
    <source>
        <strain evidence="6 7">VU population</strain>
        <tissue evidence="6">Whole body</tissue>
    </source>
</reference>
<dbReference type="GO" id="GO:0016020">
    <property type="term" value="C:membrane"/>
    <property type="evidence" value="ECO:0007669"/>
    <property type="project" value="UniProtKB-SubCell"/>
</dbReference>
<keyword evidence="2 4" id="KW-0328">Glycosyltransferase</keyword>
<protein>
    <recommendedName>
        <fullName evidence="5">UDP-glucuronosyltransferase</fullName>
        <ecNumber evidence="5">2.4.1.17</ecNumber>
    </recommendedName>
</protein>
<dbReference type="Gene3D" id="3.40.50.2000">
    <property type="entry name" value="Glycogen Phosphorylase B"/>
    <property type="match status" value="2"/>
</dbReference>
<dbReference type="InterPro" id="IPR050271">
    <property type="entry name" value="UDP-glycosyltransferase"/>
</dbReference>
<dbReference type="OMA" id="YSHRISM"/>
<name>A0A226EZL4_FOLCA</name>
<dbReference type="InterPro" id="IPR002213">
    <property type="entry name" value="UDP_glucos_trans"/>
</dbReference>
<evidence type="ECO:0000256" key="3">
    <source>
        <dbReference type="ARBA" id="ARBA00022679"/>
    </source>
</evidence>
<dbReference type="PANTHER" id="PTHR48043">
    <property type="entry name" value="EG:EG0003.4 PROTEIN-RELATED"/>
    <property type="match status" value="1"/>
</dbReference>
<comment type="similarity">
    <text evidence="1 4">Belongs to the UDP-glycosyltransferase family.</text>
</comment>
<keyword evidence="7" id="KW-1185">Reference proteome</keyword>
<comment type="catalytic activity">
    <reaction evidence="5">
        <text>glucuronate acceptor + UDP-alpha-D-glucuronate = acceptor beta-D-glucuronoside + UDP + H(+)</text>
        <dbReference type="Rhea" id="RHEA:21032"/>
        <dbReference type="ChEBI" id="CHEBI:15378"/>
        <dbReference type="ChEBI" id="CHEBI:58052"/>
        <dbReference type="ChEBI" id="CHEBI:58223"/>
        <dbReference type="ChEBI" id="CHEBI:132367"/>
        <dbReference type="ChEBI" id="CHEBI:132368"/>
        <dbReference type="EC" id="2.4.1.17"/>
    </reaction>
</comment>
<dbReference type="Proteomes" id="UP000198287">
    <property type="component" value="Unassembled WGS sequence"/>
</dbReference>
<accession>A0A226EZL4</accession>
<dbReference type="InterPro" id="IPR035595">
    <property type="entry name" value="UDP_glycos_trans_CS"/>
</dbReference>
<dbReference type="FunFam" id="3.40.50.2000:FF:000050">
    <property type="entry name" value="UDP-glucuronosyltransferase"/>
    <property type="match status" value="1"/>
</dbReference>
<dbReference type="PANTHER" id="PTHR48043:SF27">
    <property type="entry name" value="UDP-GLUCURONOSYLTRANSFERASE"/>
    <property type="match status" value="1"/>
</dbReference>
<organism evidence="6 7">
    <name type="scientific">Folsomia candida</name>
    <name type="common">Springtail</name>
    <dbReference type="NCBI Taxonomy" id="158441"/>
    <lineage>
        <taxon>Eukaryota</taxon>
        <taxon>Metazoa</taxon>
        <taxon>Ecdysozoa</taxon>
        <taxon>Arthropoda</taxon>
        <taxon>Hexapoda</taxon>
        <taxon>Collembola</taxon>
        <taxon>Entomobryomorpha</taxon>
        <taxon>Isotomoidea</taxon>
        <taxon>Isotomidae</taxon>
        <taxon>Proisotominae</taxon>
        <taxon>Folsomia</taxon>
    </lineage>
</organism>
<comment type="subcellular location">
    <subcellularLocation>
        <location evidence="5">Membrane</location>
        <topology evidence="5">Single-pass membrane protein</topology>
    </subcellularLocation>
</comment>
<dbReference type="OrthoDB" id="5835829at2759"/>